<sequence>MLKAALLSAFSRPASTPSLAVGKDQEMVWTSWATILALVVFALCSGQVYAPPVARLAEPEVLSRAERLLERLRPADLSGVPLAAYQRAGQCQWHPVDLAQWEFAFLAPDRSHLYRLTLNATGDFRYFAVYRRRPVAEAIAAFNDALVRQQAEVWRDFLRAEAGITPVPVTEAPPPVRESPFPGSVRDILRRWKTDHAQWAFVEVSFDQQGLQSLGVTPAETPRPAESDILGGVLVIGFLALACWLPWLLVFVRGVARREMGSLTTLVTSGVLATLLMLWLATLLGVTFISEEGFVVLLSVLLSDAGYRWVIFFITLLAAAGVSLGALGVGLVSLAVTESYDWKRHRQLLGDVYRLTRRGGLTPLQILRLSVGSVALASWILALETGVQWITGQPLLPWHEFAVWSQSLAVGRWPGWRIIGECLADVWLTTIWLLPLMAFARDRLQDRSTGLAVGVLLVLIGLPFVASTWSTIVGYVLLVAGLVWALLNYGWLSVVFGQLLVGGLFPLLWGLRFPNGFEPVFLLGGMLIILPLGVLIGFRRPERRLRKETFDLAPRYIRDRLRLERWREDREVRWLVHCNLLPPSGFRDERQRIIAEYAHLPEQGREWFIVLPLEPERIGVGIGEVSGQELQASLLVAIVLAAIRSKASHYSDCPARVIERLNDFLSPRLRAIGSQVRLLYGIADFRTGEFTYCNAGYIAPVVLRPRAGEKPSPSSLTGARNSPLDGRTDLRFLEDRVRPVRGSQVVLMGDWLGEVYGLEPDAPDLASRYETLLASLDAPPEGNLPRAVIDYARERLQPAPGESFAKSPAETEITVVCLTF</sequence>
<dbReference type="Pfam" id="PF07228">
    <property type="entry name" value="SpoIIE"/>
    <property type="match status" value="1"/>
</dbReference>
<feature type="transmembrane region" description="Helical" evidence="2">
    <location>
        <begin position="309"/>
        <end position="336"/>
    </location>
</feature>
<keyword evidence="2" id="KW-1133">Transmembrane helix</keyword>
<dbReference type="AlphaFoldDB" id="G2LHV8"/>
<organism evidence="4 5">
    <name type="scientific">Chloracidobacterium thermophilum (strain B)</name>
    <dbReference type="NCBI Taxonomy" id="981222"/>
    <lineage>
        <taxon>Bacteria</taxon>
        <taxon>Pseudomonadati</taxon>
        <taxon>Acidobacteriota</taxon>
        <taxon>Terriglobia</taxon>
        <taxon>Terriglobales</taxon>
        <taxon>Acidobacteriaceae</taxon>
        <taxon>Chloracidobacterium</taxon>
    </lineage>
</organism>
<dbReference type="PANTHER" id="PTHR43156">
    <property type="entry name" value="STAGE II SPORULATION PROTEIN E-RELATED"/>
    <property type="match status" value="1"/>
</dbReference>
<feature type="transmembrane region" description="Helical" evidence="2">
    <location>
        <begin position="263"/>
        <end position="289"/>
    </location>
</feature>
<dbReference type="HOGENOM" id="CLU_344760_0_0_0"/>
<dbReference type="OrthoDB" id="9763484at2"/>
<dbReference type="RefSeq" id="WP_014098756.1">
    <property type="nucleotide sequence ID" value="NC_016024.1"/>
</dbReference>
<dbReference type="GO" id="GO:0016791">
    <property type="term" value="F:phosphatase activity"/>
    <property type="evidence" value="ECO:0007669"/>
    <property type="project" value="TreeGrafter"/>
</dbReference>
<evidence type="ECO:0000313" key="5">
    <source>
        <dbReference type="Proteomes" id="UP000006791"/>
    </source>
</evidence>
<feature type="transmembrane region" description="Helical" evidence="2">
    <location>
        <begin position="449"/>
        <end position="466"/>
    </location>
</feature>
<dbReference type="KEGG" id="ctm:Cabther_A0251"/>
<keyword evidence="5" id="KW-1185">Reference proteome</keyword>
<evidence type="ECO:0000259" key="3">
    <source>
        <dbReference type="Pfam" id="PF07228"/>
    </source>
</evidence>
<feature type="transmembrane region" description="Helical" evidence="2">
    <location>
        <begin position="229"/>
        <end position="251"/>
    </location>
</feature>
<gene>
    <name evidence="4" type="ordered locus">Cabther_A0251</name>
</gene>
<accession>G2LHV8</accession>
<name>G2LHV8_CHLTF</name>
<feature type="transmembrane region" description="Helical" evidence="2">
    <location>
        <begin position="520"/>
        <end position="538"/>
    </location>
</feature>
<feature type="domain" description="PPM-type phosphatase" evidence="3">
    <location>
        <begin position="615"/>
        <end position="804"/>
    </location>
</feature>
<dbReference type="InterPro" id="IPR036457">
    <property type="entry name" value="PPM-type-like_dom_sf"/>
</dbReference>
<evidence type="ECO:0000256" key="1">
    <source>
        <dbReference type="ARBA" id="ARBA00022801"/>
    </source>
</evidence>
<proteinExistence type="predicted"/>
<dbReference type="Gene3D" id="3.60.40.10">
    <property type="entry name" value="PPM-type phosphatase domain"/>
    <property type="match status" value="1"/>
</dbReference>
<keyword evidence="2" id="KW-0812">Transmembrane</keyword>
<dbReference type="EMBL" id="CP002514">
    <property type="protein sequence ID" value="AEP11018.1"/>
    <property type="molecule type" value="Genomic_DNA"/>
</dbReference>
<keyword evidence="2" id="KW-0472">Membrane</keyword>
<dbReference type="PANTHER" id="PTHR43156:SF2">
    <property type="entry name" value="STAGE II SPORULATION PROTEIN E"/>
    <property type="match status" value="1"/>
</dbReference>
<protein>
    <submittedName>
        <fullName evidence="4">Serine phosphatase RsbU, regulator of sigma subunit</fullName>
    </submittedName>
</protein>
<dbReference type="STRING" id="981222.Cabther_A0251"/>
<dbReference type="Proteomes" id="UP000006791">
    <property type="component" value="Chromosome 1"/>
</dbReference>
<keyword evidence="1" id="KW-0378">Hydrolase</keyword>
<reference evidence="4 5" key="1">
    <citation type="journal article" date="2012" name="Environ. Microbiol.">
        <title>Complete genome of Candidatus Chloracidobacterium thermophilum, a chlorophyll-based photoheterotroph belonging to the phylum Acidobacteria.</title>
        <authorList>
            <person name="Garcia Costas A.M."/>
            <person name="Liu Z."/>
            <person name="Tomsho L.P."/>
            <person name="Schuster S.C."/>
            <person name="Ward D.M."/>
            <person name="Bryant D.A."/>
        </authorList>
    </citation>
    <scope>NUCLEOTIDE SEQUENCE [LARGE SCALE GENOMIC DNA]</scope>
    <source>
        <strain evidence="4 5">B</strain>
    </source>
</reference>
<evidence type="ECO:0000313" key="4">
    <source>
        <dbReference type="EMBL" id="AEP11018.1"/>
    </source>
</evidence>
<evidence type="ECO:0000256" key="2">
    <source>
        <dbReference type="SAM" id="Phobius"/>
    </source>
</evidence>
<feature type="transmembrane region" description="Helical" evidence="2">
    <location>
        <begin position="496"/>
        <end position="514"/>
    </location>
</feature>
<dbReference type="InterPro" id="IPR001932">
    <property type="entry name" value="PPM-type_phosphatase-like_dom"/>
</dbReference>
<dbReference type="InterPro" id="IPR052016">
    <property type="entry name" value="Bact_Sigma-Reg"/>
</dbReference>